<proteinExistence type="predicted"/>
<dbReference type="EnsemblMetazoa" id="AFUN008263-RA">
    <property type="protein sequence ID" value="AFUN008263-PA"/>
    <property type="gene ID" value="AFUN008263"/>
</dbReference>
<evidence type="ECO:0000259" key="2">
    <source>
        <dbReference type="Pfam" id="PF12248"/>
    </source>
</evidence>
<feature type="signal peptide" evidence="1">
    <location>
        <begin position="1"/>
        <end position="21"/>
    </location>
</feature>
<dbReference type="InterPro" id="IPR022041">
    <property type="entry name" value="Methyltransf_FA"/>
</dbReference>
<dbReference type="Pfam" id="PF12248">
    <property type="entry name" value="Methyltransf_FA"/>
    <property type="match status" value="1"/>
</dbReference>
<dbReference type="VEuPathDB" id="VectorBase:AFUN008263"/>
<dbReference type="PANTHER" id="PTHR36695:SF12">
    <property type="entry name" value="AGAP008648-PA"/>
    <property type="match status" value="1"/>
</dbReference>
<keyword evidence="1" id="KW-0732">Signal</keyword>
<dbReference type="AlphaFoldDB" id="A0A182RPT0"/>
<reference evidence="3" key="1">
    <citation type="submission" date="2020-05" db="UniProtKB">
        <authorList>
            <consortium name="EnsemblMetazoa"/>
        </authorList>
    </citation>
    <scope>IDENTIFICATION</scope>
    <source>
        <strain evidence="3">FUMOZ</strain>
    </source>
</reference>
<sequence>MKSISLPVLILLLTGATVVFSIKQYRNPFEAVQGCLQYDNPLNYDDKTLEYFATDNFRHVGRTETSKYIRVGIVGLSDGKIRYGNVPYPYEGSVIEIYLSGFINVNSQINRHTRSNNSEYINTQLKSILTPNVVSDMRPLMFRLEVFDNGNVTLTKDGQKKPFLEFMDNYKLQLDYIAFSASFNNVFFYFDCPLNTDSNMNDDTVLLECELA</sequence>
<dbReference type="PANTHER" id="PTHR36695">
    <property type="entry name" value="AGAP008648-PA"/>
    <property type="match status" value="1"/>
</dbReference>
<evidence type="ECO:0000256" key="1">
    <source>
        <dbReference type="SAM" id="SignalP"/>
    </source>
</evidence>
<dbReference type="VEuPathDB" id="VectorBase:AFUN2_007180"/>
<protein>
    <recommendedName>
        <fullName evidence="2">Farnesoic acid O-methyl transferase domain-containing protein</fullName>
    </recommendedName>
</protein>
<accession>A0A182RPT0</accession>
<evidence type="ECO:0000313" key="3">
    <source>
        <dbReference type="EnsemblMetazoa" id="AFUN008263-PA"/>
    </source>
</evidence>
<feature type="domain" description="Farnesoic acid O-methyl transferase" evidence="2">
    <location>
        <begin position="46"/>
        <end position="193"/>
    </location>
</feature>
<organism evidence="3">
    <name type="scientific">Anopheles funestus</name>
    <name type="common">African malaria mosquito</name>
    <dbReference type="NCBI Taxonomy" id="62324"/>
    <lineage>
        <taxon>Eukaryota</taxon>
        <taxon>Metazoa</taxon>
        <taxon>Ecdysozoa</taxon>
        <taxon>Arthropoda</taxon>
        <taxon>Hexapoda</taxon>
        <taxon>Insecta</taxon>
        <taxon>Pterygota</taxon>
        <taxon>Neoptera</taxon>
        <taxon>Endopterygota</taxon>
        <taxon>Diptera</taxon>
        <taxon>Nematocera</taxon>
        <taxon>Culicoidea</taxon>
        <taxon>Culicidae</taxon>
        <taxon>Anophelinae</taxon>
        <taxon>Anopheles</taxon>
    </lineage>
</organism>
<feature type="chain" id="PRO_5021316524" description="Farnesoic acid O-methyl transferase domain-containing protein" evidence="1">
    <location>
        <begin position="22"/>
        <end position="212"/>
    </location>
</feature>
<name>A0A182RPT0_ANOFN</name>